<dbReference type="AlphaFoldDB" id="A0A3E1NRD7"/>
<dbReference type="CDD" id="cd04301">
    <property type="entry name" value="NAT_SF"/>
    <property type="match status" value="1"/>
</dbReference>
<dbReference type="PANTHER" id="PTHR43233">
    <property type="entry name" value="FAMILY N-ACETYLTRANSFERASE, PUTATIVE (AFU_ORTHOLOGUE AFUA_6G03350)-RELATED"/>
    <property type="match status" value="1"/>
</dbReference>
<sequence length="155" mass="18178">MNNQHYQTSRENFMISTDKSLLQPDVIHNYLSNESYWAKNIPFEIVERSIEHSLCFGLYDGNSQIGFARIVTDYATFAYLADVFIVTAYRGKGLAKWLMEVVHAHAAVEGIRTFLLVTSDAHGLYEQFGWEVHQHPERVMRRKTRPNFYDRRRES</sequence>
<dbReference type="Gene3D" id="3.40.630.30">
    <property type="match status" value="1"/>
</dbReference>
<keyword evidence="3" id="KW-1185">Reference proteome</keyword>
<dbReference type="GO" id="GO:0016747">
    <property type="term" value="F:acyltransferase activity, transferring groups other than amino-acyl groups"/>
    <property type="evidence" value="ECO:0007669"/>
    <property type="project" value="InterPro"/>
</dbReference>
<dbReference type="InterPro" id="IPR016181">
    <property type="entry name" value="Acyl_CoA_acyltransferase"/>
</dbReference>
<name>A0A3E1NRD7_9BACT</name>
<evidence type="ECO:0000313" key="2">
    <source>
        <dbReference type="EMBL" id="RFM30519.1"/>
    </source>
</evidence>
<organism evidence="2 3">
    <name type="scientific">Deminuibacter soli</name>
    <dbReference type="NCBI Taxonomy" id="2291815"/>
    <lineage>
        <taxon>Bacteria</taxon>
        <taxon>Pseudomonadati</taxon>
        <taxon>Bacteroidota</taxon>
        <taxon>Chitinophagia</taxon>
        <taxon>Chitinophagales</taxon>
        <taxon>Chitinophagaceae</taxon>
        <taxon>Deminuibacter</taxon>
    </lineage>
</organism>
<dbReference type="PROSITE" id="PS51186">
    <property type="entry name" value="GNAT"/>
    <property type="match status" value="1"/>
</dbReference>
<evidence type="ECO:0000313" key="3">
    <source>
        <dbReference type="Proteomes" id="UP000261284"/>
    </source>
</evidence>
<dbReference type="InterPro" id="IPR000182">
    <property type="entry name" value="GNAT_dom"/>
</dbReference>
<dbReference type="PANTHER" id="PTHR43233:SF1">
    <property type="entry name" value="FAMILY N-ACETYLTRANSFERASE, PUTATIVE (AFU_ORTHOLOGUE AFUA_6G03350)-RELATED"/>
    <property type="match status" value="1"/>
</dbReference>
<reference evidence="2 3" key="1">
    <citation type="submission" date="2018-08" db="EMBL/GenBank/DDBJ databases">
        <title>Chitinophagaceae sp. K23C18032701, a novel bacterium isolated from forest soil.</title>
        <authorList>
            <person name="Wang C."/>
        </authorList>
    </citation>
    <scope>NUCLEOTIDE SEQUENCE [LARGE SCALE GENOMIC DNA]</scope>
    <source>
        <strain evidence="2 3">K23C18032701</strain>
    </source>
</reference>
<protein>
    <submittedName>
        <fullName evidence="2">N-acetyltransferase</fullName>
    </submittedName>
</protein>
<dbReference type="RefSeq" id="WP_116846275.1">
    <property type="nucleotide sequence ID" value="NZ_QTJU01000001.1"/>
</dbReference>
<dbReference type="Proteomes" id="UP000261284">
    <property type="component" value="Unassembled WGS sequence"/>
</dbReference>
<dbReference type="SUPFAM" id="SSF55729">
    <property type="entry name" value="Acyl-CoA N-acyltransferases (Nat)"/>
    <property type="match status" value="1"/>
</dbReference>
<evidence type="ECO:0000259" key="1">
    <source>
        <dbReference type="PROSITE" id="PS51186"/>
    </source>
</evidence>
<gene>
    <name evidence="2" type="ORF">DXN05_06070</name>
</gene>
<dbReference type="Pfam" id="PF00583">
    <property type="entry name" value="Acetyltransf_1"/>
    <property type="match status" value="1"/>
</dbReference>
<proteinExistence type="predicted"/>
<feature type="domain" description="N-acetyltransferase" evidence="1">
    <location>
        <begin position="13"/>
        <end position="145"/>
    </location>
</feature>
<dbReference type="EMBL" id="QTJU01000001">
    <property type="protein sequence ID" value="RFM30519.1"/>
    <property type="molecule type" value="Genomic_DNA"/>
</dbReference>
<dbReference type="OrthoDB" id="3216107at2"/>
<dbReference type="InterPro" id="IPR053144">
    <property type="entry name" value="Acetyltransferase_Butenolide"/>
</dbReference>
<accession>A0A3E1NRD7</accession>
<keyword evidence="2" id="KW-0808">Transferase</keyword>
<comment type="caution">
    <text evidence="2">The sequence shown here is derived from an EMBL/GenBank/DDBJ whole genome shotgun (WGS) entry which is preliminary data.</text>
</comment>